<feature type="region of interest" description="Disordered" evidence="1">
    <location>
        <begin position="52"/>
        <end position="73"/>
    </location>
</feature>
<evidence type="ECO:0000313" key="3">
    <source>
        <dbReference type="Proteomes" id="UP001390339"/>
    </source>
</evidence>
<name>A0ABR2IE27_9PEZI</name>
<accession>A0ABR2IE27</accession>
<evidence type="ECO:0000313" key="2">
    <source>
        <dbReference type="EMBL" id="KAK8861888.1"/>
    </source>
</evidence>
<reference evidence="2 3" key="1">
    <citation type="journal article" date="2024" name="IMA Fungus">
        <title>Apiospora arundinis, a panoply of carbohydrate-active enzymes and secondary metabolites.</title>
        <authorList>
            <person name="Sorensen T."/>
            <person name="Petersen C."/>
            <person name="Muurmann A.T."/>
            <person name="Christiansen J.V."/>
            <person name="Brundto M.L."/>
            <person name="Overgaard C.K."/>
            <person name="Boysen A.T."/>
            <person name="Wollenberg R.D."/>
            <person name="Larsen T.O."/>
            <person name="Sorensen J.L."/>
            <person name="Nielsen K.L."/>
            <person name="Sondergaard T.E."/>
        </authorList>
    </citation>
    <scope>NUCLEOTIDE SEQUENCE [LARGE SCALE GENOMIC DNA]</scope>
    <source>
        <strain evidence="2 3">AAU 773</strain>
    </source>
</reference>
<gene>
    <name evidence="2" type="ORF">PGQ11_008123</name>
</gene>
<keyword evidence="3" id="KW-1185">Reference proteome</keyword>
<comment type="caution">
    <text evidence="2">The sequence shown here is derived from an EMBL/GenBank/DDBJ whole genome shotgun (WGS) entry which is preliminary data.</text>
</comment>
<organism evidence="2 3">
    <name type="scientific">Apiospora arundinis</name>
    <dbReference type="NCBI Taxonomy" id="335852"/>
    <lineage>
        <taxon>Eukaryota</taxon>
        <taxon>Fungi</taxon>
        <taxon>Dikarya</taxon>
        <taxon>Ascomycota</taxon>
        <taxon>Pezizomycotina</taxon>
        <taxon>Sordariomycetes</taxon>
        <taxon>Xylariomycetidae</taxon>
        <taxon>Amphisphaeriales</taxon>
        <taxon>Apiosporaceae</taxon>
        <taxon>Apiospora</taxon>
    </lineage>
</organism>
<feature type="compositionally biased region" description="Basic and acidic residues" evidence="1">
    <location>
        <begin position="52"/>
        <end position="64"/>
    </location>
</feature>
<evidence type="ECO:0000256" key="1">
    <source>
        <dbReference type="SAM" id="MobiDB-lite"/>
    </source>
</evidence>
<protein>
    <submittedName>
        <fullName evidence="2">Uncharacterized protein</fullName>
    </submittedName>
</protein>
<sequence>MPRANYEFVICSVIFCSLGKVSTLRALWRMTWQDWVNGAGRALISDIPFRPRPEEVAPRKDYKAPPEGSWFSS</sequence>
<dbReference type="Proteomes" id="UP001390339">
    <property type="component" value="Unassembled WGS sequence"/>
</dbReference>
<dbReference type="EMBL" id="JAPCWZ010000005">
    <property type="protein sequence ID" value="KAK8861888.1"/>
    <property type="molecule type" value="Genomic_DNA"/>
</dbReference>
<proteinExistence type="predicted"/>